<evidence type="ECO:0000313" key="1">
    <source>
        <dbReference type="EMBL" id="SUP61757.1"/>
    </source>
</evidence>
<accession>A0A380PA92</accession>
<proteinExistence type="predicted"/>
<dbReference type="Proteomes" id="UP000254150">
    <property type="component" value="Unassembled WGS sequence"/>
</dbReference>
<protein>
    <submittedName>
        <fullName evidence="1">Integrase/recombinase</fullName>
    </submittedName>
</protein>
<sequence length="94" mass="10729">MLDHSGPGRDLRSFALPESGHLLATGDVWEPYRLVDQHGLPVEPVAVYFKDLLAADTPATTLRSYGNDLLRWWRFLWALDIECGLGEHRYSGYR</sequence>
<dbReference type="AlphaFoldDB" id="A0A380PA92"/>
<organism evidence="1 2">
    <name type="scientific">Streptomyces griseus</name>
    <dbReference type="NCBI Taxonomy" id="1911"/>
    <lineage>
        <taxon>Bacteria</taxon>
        <taxon>Bacillati</taxon>
        <taxon>Actinomycetota</taxon>
        <taxon>Actinomycetes</taxon>
        <taxon>Kitasatosporales</taxon>
        <taxon>Streptomycetaceae</taxon>
        <taxon>Streptomyces</taxon>
    </lineage>
</organism>
<dbReference type="EMBL" id="UHID01000008">
    <property type="protein sequence ID" value="SUP61757.1"/>
    <property type="molecule type" value="Genomic_DNA"/>
</dbReference>
<reference evidence="1 2" key="1">
    <citation type="submission" date="2018-06" db="EMBL/GenBank/DDBJ databases">
        <authorList>
            <consortium name="Pathogen Informatics"/>
            <person name="Doyle S."/>
        </authorList>
    </citation>
    <scope>NUCLEOTIDE SEQUENCE [LARGE SCALE GENOMIC DNA]</scope>
    <source>
        <strain evidence="1 2">NCTC7807</strain>
    </source>
</reference>
<dbReference type="RefSeq" id="WP_115069549.1">
    <property type="nucleotide sequence ID" value="NZ_UHID01000008.1"/>
</dbReference>
<name>A0A380PA92_STRGR</name>
<evidence type="ECO:0000313" key="2">
    <source>
        <dbReference type="Proteomes" id="UP000254150"/>
    </source>
</evidence>
<gene>
    <name evidence="1" type="ORF">NCTC7807_04915</name>
</gene>